<keyword evidence="2" id="KW-1185">Reference proteome</keyword>
<proteinExistence type="predicted"/>
<protein>
    <submittedName>
        <fullName evidence="1">Uncharacterized protein</fullName>
    </submittedName>
</protein>
<accession>A0A1H0KS73</accession>
<dbReference type="Proteomes" id="UP000183200">
    <property type="component" value="Unassembled WGS sequence"/>
</dbReference>
<sequence>MFAGVLFTGKPKIGINIYSIAFGINAKSCGASIKNIALYFYIVSIYAISCRVLA</sequence>
<dbReference type="AlphaFoldDB" id="A0A1H0KS73"/>
<reference evidence="2" key="1">
    <citation type="submission" date="2016-10" db="EMBL/GenBank/DDBJ databases">
        <authorList>
            <person name="Varghese N."/>
            <person name="Submissions S."/>
        </authorList>
    </citation>
    <scope>NUCLEOTIDE SEQUENCE [LARGE SCALE GENOMIC DNA]</scope>
    <source>
        <strain evidence="2">DSM 19110</strain>
    </source>
</reference>
<name>A0A1H0KS73_9SPHI</name>
<evidence type="ECO:0000313" key="2">
    <source>
        <dbReference type="Proteomes" id="UP000183200"/>
    </source>
</evidence>
<gene>
    <name evidence="1" type="ORF">SAMN05421820_116138</name>
</gene>
<organism evidence="1 2">
    <name type="scientific">Pedobacter steynii</name>
    <dbReference type="NCBI Taxonomy" id="430522"/>
    <lineage>
        <taxon>Bacteria</taxon>
        <taxon>Pseudomonadati</taxon>
        <taxon>Bacteroidota</taxon>
        <taxon>Sphingobacteriia</taxon>
        <taxon>Sphingobacteriales</taxon>
        <taxon>Sphingobacteriaceae</taxon>
        <taxon>Pedobacter</taxon>
    </lineage>
</organism>
<evidence type="ECO:0000313" key="1">
    <source>
        <dbReference type="EMBL" id="SDO58779.1"/>
    </source>
</evidence>
<feature type="non-terminal residue" evidence="1">
    <location>
        <position position="54"/>
    </location>
</feature>
<dbReference type="EMBL" id="FNGY01000016">
    <property type="protein sequence ID" value="SDO58779.1"/>
    <property type="molecule type" value="Genomic_DNA"/>
</dbReference>